<evidence type="ECO:0000259" key="1">
    <source>
        <dbReference type="Pfam" id="PF02541"/>
    </source>
</evidence>
<dbReference type="CDD" id="cd24054">
    <property type="entry name" value="ASKHA_NBD_AaPPX-GppA_MtPPX2-like"/>
    <property type="match status" value="1"/>
</dbReference>
<sequence length="312" mass="32896">MRRRRVTRVAAVDCGTNTVKLLVADVDPKAGTQDNLVRELRIVRLGQDVDRTGRLADEALARLFTAVEEYAAIVATHDVDALRFVATSAVRDAGNVDEFTRGVRERLGVEPEVVSGDEEAALSYDGATRALVDVPFPVAVLDIGGGSTELILGDAPARVSAARSLDIGSVRLTERLLPSDPPTAAEVAAATRVVDGALDTLPSYGVHAGDARTLVGTAGTVTTVAAVLLGLDHYDRARVHHASFSTAQVHELTARLLAATVAERELLHVPPGRSDVIGAGALILDRVLRRSGADRLLVSDSDILDGIAWSIA</sequence>
<protein>
    <submittedName>
        <fullName evidence="2">Exopolyphosphatase</fullName>
    </submittedName>
</protein>
<accession>A0A975T2E0</accession>
<gene>
    <name evidence="2" type="ORF">KRR39_00470</name>
</gene>
<dbReference type="KEGG" id="nps:KRR39_00470"/>
<dbReference type="Proteomes" id="UP000683575">
    <property type="component" value="Chromosome"/>
</dbReference>
<organism evidence="2 3">
    <name type="scientific">Nocardioides panacis</name>
    <dbReference type="NCBI Taxonomy" id="2849501"/>
    <lineage>
        <taxon>Bacteria</taxon>
        <taxon>Bacillati</taxon>
        <taxon>Actinomycetota</taxon>
        <taxon>Actinomycetes</taxon>
        <taxon>Propionibacteriales</taxon>
        <taxon>Nocardioidaceae</taxon>
        <taxon>Nocardioides</taxon>
    </lineage>
</organism>
<proteinExistence type="predicted"/>
<dbReference type="EMBL" id="CP077062">
    <property type="protein sequence ID" value="QWZ10360.1"/>
    <property type="molecule type" value="Genomic_DNA"/>
</dbReference>
<dbReference type="PANTHER" id="PTHR30005">
    <property type="entry name" value="EXOPOLYPHOSPHATASE"/>
    <property type="match status" value="1"/>
</dbReference>
<dbReference type="AlphaFoldDB" id="A0A975T2E0"/>
<name>A0A975T2E0_9ACTN</name>
<keyword evidence="3" id="KW-1185">Reference proteome</keyword>
<evidence type="ECO:0000313" key="3">
    <source>
        <dbReference type="Proteomes" id="UP000683575"/>
    </source>
</evidence>
<dbReference type="GO" id="GO:0016462">
    <property type="term" value="F:pyrophosphatase activity"/>
    <property type="evidence" value="ECO:0007669"/>
    <property type="project" value="TreeGrafter"/>
</dbReference>
<evidence type="ECO:0000313" key="2">
    <source>
        <dbReference type="EMBL" id="QWZ10360.1"/>
    </source>
</evidence>
<dbReference type="InterPro" id="IPR050273">
    <property type="entry name" value="GppA/Ppx_hydrolase"/>
</dbReference>
<dbReference type="PANTHER" id="PTHR30005:SF13">
    <property type="entry name" value="EXOPOLYPHOSPHATASE 2"/>
    <property type="match status" value="1"/>
</dbReference>
<reference evidence="2" key="1">
    <citation type="submission" date="2021-06" db="EMBL/GenBank/DDBJ databases">
        <title>Complete genome sequence of Nocardioides sp. G188.</title>
        <authorList>
            <person name="Im W.-T."/>
        </authorList>
    </citation>
    <scope>NUCLEOTIDE SEQUENCE</scope>
    <source>
        <strain evidence="2">G188</strain>
    </source>
</reference>
<dbReference type="Pfam" id="PF02541">
    <property type="entry name" value="Ppx-GppA"/>
    <property type="match status" value="1"/>
</dbReference>
<dbReference type="InterPro" id="IPR003695">
    <property type="entry name" value="Ppx_GppA_N"/>
</dbReference>
<feature type="domain" description="Ppx/GppA phosphatase N-terminal" evidence="1">
    <location>
        <begin position="31"/>
        <end position="300"/>
    </location>
</feature>